<evidence type="ECO:0000256" key="1">
    <source>
        <dbReference type="SAM" id="Phobius"/>
    </source>
</evidence>
<comment type="caution">
    <text evidence="2">The sequence shown here is derived from an EMBL/GenBank/DDBJ whole genome shotgun (WGS) entry which is preliminary data.</text>
</comment>
<proteinExistence type="predicted"/>
<dbReference type="Proteomes" id="UP001205185">
    <property type="component" value="Unassembled WGS sequence"/>
</dbReference>
<evidence type="ECO:0000313" key="3">
    <source>
        <dbReference type="Proteomes" id="UP001205185"/>
    </source>
</evidence>
<protein>
    <submittedName>
        <fullName evidence="2">Uncharacterized protein</fullName>
    </submittedName>
</protein>
<dbReference type="EMBL" id="JAMTCO010000008">
    <property type="protein sequence ID" value="MCP2271145.1"/>
    <property type="molecule type" value="Genomic_DNA"/>
</dbReference>
<accession>A0ABT1IEW1</accession>
<evidence type="ECO:0000313" key="2">
    <source>
        <dbReference type="EMBL" id="MCP2271145.1"/>
    </source>
</evidence>
<sequence length="169" mass="17673">MIGLVLLFGYLTVRETSIEAARGCPDTCLTRETATVVDTEYYPGGEHGGSGSTITIELASGDRHEVSGTGGVGSRVEVDTWDGVLVRVGDAWVDQGWATPVGRFFAVPPLFAVLVFALFSLAGRPVLGVGAAALGGVLAVVAIVTRVLPWWPPVALGVVALLLFKPRRA</sequence>
<organism evidence="2 3">
    <name type="scientific">Actinokineospora diospyrosa</name>
    <dbReference type="NCBI Taxonomy" id="103728"/>
    <lineage>
        <taxon>Bacteria</taxon>
        <taxon>Bacillati</taxon>
        <taxon>Actinomycetota</taxon>
        <taxon>Actinomycetes</taxon>
        <taxon>Pseudonocardiales</taxon>
        <taxon>Pseudonocardiaceae</taxon>
        <taxon>Actinokineospora</taxon>
    </lineage>
</organism>
<keyword evidence="1" id="KW-0812">Transmembrane</keyword>
<name>A0ABT1IEW1_9PSEU</name>
<keyword evidence="1" id="KW-1133">Transmembrane helix</keyword>
<gene>
    <name evidence="2" type="ORF">LV75_003657</name>
</gene>
<feature type="transmembrane region" description="Helical" evidence="1">
    <location>
        <begin position="126"/>
        <end position="144"/>
    </location>
</feature>
<keyword evidence="1" id="KW-0472">Membrane</keyword>
<feature type="transmembrane region" description="Helical" evidence="1">
    <location>
        <begin position="101"/>
        <end position="119"/>
    </location>
</feature>
<keyword evidence="3" id="KW-1185">Reference proteome</keyword>
<feature type="transmembrane region" description="Helical" evidence="1">
    <location>
        <begin position="150"/>
        <end position="166"/>
    </location>
</feature>
<reference evidence="2 3" key="1">
    <citation type="submission" date="2022-06" db="EMBL/GenBank/DDBJ databases">
        <title>Genomic Encyclopedia of Archaeal and Bacterial Type Strains, Phase II (KMG-II): from individual species to whole genera.</title>
        <authorList>
            <person name="Goeker M."/>
        </authorList>
    </citation>
    <scope>NUCLEOTIDE SEQUENCE [LARGE SCALE GENOMIC DNA]</scope>
    <source>
        <strain evidence="2 3">DSM 44255</strain>
    </source>
</reference>